<feature type="domain" description="HTH merR-type" evidence="5">
    <location>
        <begin position="14"/>
        <end position="84"/>
    </location>
</feature>
<dbReference type="AlphaFoldDB" id="A0A419F115"/>
<dbReference type="Proteomes" id="UP000285961">
    <property type="component" value="Unassembled WGS sequence"/>
</dbReference>
<sequence>MGATMASKQRKPKGLKISELARIAGVPVPTIKHYLNEGLLPRPLKTGRTMSYYDEGCVERVRLIKRLKTECFFPLSVIKRILEGGAQADGELALSDALINVPPLSPGANVVPRNRLAKRTGYSLAKVDRMEALGLIHPQSTSRGKVYDPIDCRIIALVRQREEAGLPFDYSLEMMSVYRRHIESIVKDDAKLFVQRMLGNTSASDAAKYIREGDKALGAFMPLIKAKLARANAEKILAEVDSTFAKLKEAFRFRYSSSDGARAKIHHSDSCHSLMHVAVRTLRGEKHSASPSRGAHPDILYLASGLRDLARGRMEDALIHLRRISDSERMKPLASALIGLGHLGKMPAVPGFLPGMHLITDALAHLDTPRRHMEASEVSLLTSYFKGVGLAIVPEVFDTHRRAAANLSLVMRADGLPERCPQCGAEWKEFASDIRLKASYFLAQLYLEDEQYSSAKDVLTNIKDVAGTRFYGRWASKQLAAHKQHMRQE</sequence>
<keyword evidence="4" id="KW-0804">Transcription</keyword>
<reference evidence="6 7" key="1">
    <citation type="journal article" date="2017" name="ISME J.">
        <title>Energy and carbon metabolisms in a deep terrestrial subsurface fluid microbial community.</title>
        <authorList>
            <person name="Momper L."/>
            <person name="Jungbluth S.P."/>
            <person name="Lee M.D."/>
            <person name="Amend J.P."/>
        </authorList>
    </citation>
    <scope>NUCLEOTIDE SEQUENCE [LARGE SCALE GENOMIC DNA]</scope>
    <source>
        <strain evidence="6">SURF_17</strain>
    </source>
</reference>
<dbReference type="PANTHER" id="PTHR30204">
    <property type="entry name" value="REDOX-CYCLING DRUG-SENSING TRANSCRIPTIONAL ACTIVATOR SOXR"/>
    <property type="match status" value="1"/>
</dbReference>
<evidence type="ECO:0000313" key="6">
    <source>
        <dbReference type="EMBL" id="RJP71381.1"/>
    </source>
</evidence>
<dbReference type="PROSITE" id="PS50937">
    <property type="entry name" value="HTH_MERR_2"/>
    <property type="match status" value="1"/>
</dbReference>
<evidence type="ECO:0000256" key="4">
    <source>
        <dbReference type="ARBA" id="ARBA00023163"/>
    </source>
</evidence>
<evidence type="ECO:0000259" key="5">
    <source>
        <dbReference type="PROSITE" id="PS50937"/>
    </source>
</evidence>
<dbReference type="PANTHER" id="PTHR30204:SF69">
    <property type="entry name" value="MERR-FAMILY TRANSCRIPTIONAL REGULATOR"/>
    <property type="match status" value="1"/>
</dbReference>
<name>A0A419F115_9BACT</name>
<gene>
    <name evidence="6" type="ORF">C4532_07610</name>
</gene>
<protein>
    <submittedName>
        <fullName evidence="6">MerR family transcriptional regulator</fullName>
    </submittedName>
</protein>
<dbReference type="GO" id="GO:0003677">
    <property type="term" value="F:DNA binding"/>
    <property type="evidence" value="ECO:0007669"/>
    <property type="project" value="UniProtKB-KW"/>
</dbReference>
<proteinExistence type="predicted"/>
<keyword evidence="2" id="KW-0805">Transcription regulation</keyword>
<organism evidence="6 7">
    <name type="scientific">Candidatus Abyssobacteria bacterium SURF_17</name>
    <dbReference type="NCBI Taxonomy" id="2093361"/>
    <lineage>
        <taxon>Bacteria</taxon>
        <taxon>Pseudomonadati</taxon>
        <taxon>Candidatus Hydrogenedentota</taxon>
        <taxon>Candidatus Abyssobacteria</taxon>
    </lineage>
</organism>
<evidence type="ECO:0000256" key="1">
    <source>
        <dbReference type="ARBA" id="ARBA00022491"/>
    </source>
</evidence>
<evidence type="ECO:0000256" key="2">
    <source>
        <dbReference type="ARBA" id="ARBA00023015"/>
    </source>
</evidence>
<dbReference type="Pfam" id="PF13411">
    <property type="entry name" value="MerR_1"/>
    <property type="match status" value="1"/>
</dbReference>
<evidence type="ECO:0000256" key="3">
    <source>
        <dbReference type="ARBA" id="ARBA00023125"/>
    </source>
</evidence>
<keyword evidence="1" id="KW-0678">Repressor</keyword>
<keyword evidence="3" id="KW-0238">DNA-binding</keyword>
<dbReference type="Gene3D" id="1.10.1660.10">
    <property type="match status" value="1"/>
</dbReference>
<dbReference type="GO" id="GO:0003700">
    <property type="term" value="F:DNA-binding transcription factor activity"/>
    <property type="evidence" value="ECO:0007669"/>
    <property type="project" value="InterPro"/>
</dbReference>
<dbReference type="InterPro" id="IPR009061">
    <property type="entry name" value="DNA-bd_dom_put_sf"/>
</dbReference>
<dbReference type="SMART" id="SM00422">
    <property type="entry name" value="HTH_MERR"/>
    <property type="match status" value="1"/>
</dbReference>
<evidence type="ECO:0000313" key="7">
    <source>
        <dbReference type="Proteomes" id="UP000285961"/>
    </source>
</evidence>
<dbReference type="InterPro" id="IPR047057">
    <property type="entry name" value="MerR_fam"/>
</dbReference>
<accession>A0A419F115</accession>
<dbReference type="InterPro" id="IPR000551">
    <property type="entry name" value="MerR-type_HTH_dom"/>
</dbReference>
<dbReference type="EMBL" id="QZKI01000060">
    <property type="protein sequence ID" value="RJP71381.1"/>
    <property type="molecule type" value="Genomic_DNA"/>
</dbReference>
<comment type="caution">
    <text evidence="6">The sequence shown here is derived from an EMBL/GenBank/DDBJ whole genome shotgun (WGS) entry which is preliminary data.</text>
</comment>
<dbReference type="SUPFAM" id="SSF46955">
    <property type="entry name" value="Putative DNA-binding domain"/>
    <property type="match status" value="1"/>
</dbReference>